<dbReference type="Pfam" id="PF00533">
    <property type="entry name" value="BRCT"/>
    <property type="match status" value="1"/>
</dbReference>
<name>A0A6C0KML3_9ZZZZ</name>
<keyword evidence="4" id="KW-0520">NAD</keyword>
<feature type="domain" description="NAD-dependent DNA ligase N-terminal" evidence="6">
    <location>
        <begin position="27"/>
        <end position="429"/>
    </location>
</feature>
<reference evidence="7" key="1">
    <citation type="journal article" date="2020" name="Nature">
        <title>Giant virus diversity and host interactions through global metagenomics.</title>
        <authorList>
            <person name="Schulz F."/>
            <person name="Roux S."/>
            <person name="Paez-Espino D."/>
            <person name="Jungbluth S."/>
            <person name="Walsh D.A."/>
            <person name="Denef V.J."/>
            <person name="McMahon K.D."/>
            <person name="Konstantinidis K.T."/>
            <person name="Eloe-Fadrosh E.A."/>
            <person name="Kyrpides N.C."/>
            <person name="Woyke T."/>
        </authorList>
    </citation>
    <scope>NUCLEOTIDE SEQUENCE</scope>
    <source>
        <strain evidence="7">GVMAG-S-3300012919-55</strain>
    </source>
</reference>
<sequence length="693" mass="80009">MCVLSLQKCTNEQEIISVLRNMYLTRTHEDFHTHVTEMMNNIQSLYHNDGNSPWSDEQYDIIVDVLKNEFDMDVENSVESIGASVSSTDAVKLPYFMGSMNKYKTPKLVNNWLTQHKKPYIVSAKLDGISAMYVNGNLYTRGNGTYGRNISYLIPYLQLGTLNGQSVRGELIMKKHIFEMKYKDTFANARNLVCGILNRQYKEEYSSLYKDIDFIAYDMYGVSQSYAFKFKWLNDNGFHVVSSYGYIEDLTIQKCDSYLTQWKHKDYSYEIDGIIVSNHDDYGHSNNSNPSFAFAYKNNNIGIKQSVGIVRRVIWNISKDNYIKPTIQLLEPIYCDQSKVEYVTGFNARYIVDNNISCGSRLLIGLSGNVIPHIFKVLMNGDKLGYQCLCDVDCTYTWSKNKVDMICSNKDNHHSTIKQNVLFFKSLGLKCNIQEKTLYNVYDGLGIYLLKDILSLSLEEWVKVDKMGEKKASQIMDGFYQALHWPLQPTKENFLCMNYFVSLCVGLQSFERGFAIKKIKLYVDYVYGLSFLDFEQFYDNTYIESQFDNIMYDVEQQKPKQITCDTMKLFLDGFIKMNDKMNSLYHATLPFEIVHMKTLLNGILKEQSSLTQPANPTNHEFVFSGFRHKALMQLILDKGGTIKDDVSKTTTALIVKDKSNSSKKTQKAFQLGVSIFDLNELIKHHKEYKDITL</sequence>
<dbReference type="Gene3D" id="2.40.50.140">
    <property type="entry name" value="Nucleic acid-binding proteins"/>
    <property type="match status" value="1"/>
</dbReference>
<keyword evidence="3" id="KW-0235">DNA replication</keyword>
<dbReference type="InterPro" id="IPR013839">
    <property type="entry name" value="DNAligase_adenylation"/>
</dbReference>
<keyword evidence="2" id="KW-0436">Ligase</keyword>
<proteinExistence type="predicted"/>
<dbReference type="EMBL" id="MN740916">
    <property type="protein sequence ID" value="QHU17578.1"/>
    <property type="molecule type" value="Genomic_DNA"/>
</dbReference>
<dbReference type="InterPro" id="IPR012340">
    <property type="entry name" value="NA-bd_OB-fold"/>
</dbReference>
<evidence type="ECO:0000256" key="3">
    <source>
        <dbReference type="ARBA" id="ARBA00022705"/>
    </source>
</evidence>
<evidence type="ECO:0000256" key="4">
    <source>
        <dbReference type="ARBA" id="ARBA00023027"/>
    </source>
</evidence>
<dbReference type="InterPro" id="IPR036420">
    <property type="entry name" value="BRCT_dom_sf"/>
</dbReference>
<dbReference type="InterPro" id="IPR013840">
    <property type="entry name" value="DNAligase_N"/>
</dbReference>
<dbReference type="GO" id="GO:0003911">
    <property type="term" value="F:DNA ligase (NAD+) activity"/>
    <property type="evidence" value="ECO:0007669"/>
    <property type="project" value="InterPro"/>
</dbReference>
<dbReference type="Pfam" id="PF01653">
    <property type="entry name" value="DNA_ligase_aden"/>
    <property type="match status" value="1"/>
</dbReference>
<dbReference type="Gene3D" id="3.30.470.30">
    <property type="entry name" value="DNA ligase/mRNA capping enzyme"/>
    <property type="match status" value="1"/>
</dbReference>
<dbReference type="AlphaFoldDB" id="A0A6C0KML3"/>
<organism evidence="7">
    <name type="scientific">viral metagenome</name>
    <dbReference type="NCBI Taxonomy" id="1070528"/>
    <lineage>
        <taxon>unclassified sequences</taxon>
        <taxon>metagenomes</taxon>
        <taxon>organismal metagenomes</taxon>
    </lineage>
</organism>
<evidence type="ECO:0000313" key="7">
    <source>
        <dbReference type="EMBL" id="QHU17578.1"/>
    </source>
</evidence>
<dbReference type="SUPFAM" id="SSF50249">
    <property type="entry name" value="Nucleic acid-binding proteins"/>
    <property type="match status" value="1"/>
</dbReference>
<evidence type="ECO:0000256" key="1">
    <source>
        <dbReference type="ARBA" id="ARBA00012722"/>
    </source>
</evidence>
<dbReference type="SUPFAM" id="SSF56091">
    <property type="entry name" value="DNA ligase/mRNA capping enzyme, catalytic domain"/>
    <property type="match status" value="1"/>
</dbReference>
<protein>
    <recommendedName>
        <fullName evidence="1">DNA ligase (NAD(+))</fullName>
        <ecNumber evidence="1">6.5.1.2</ecNumber>
    </recommendedName>
</protein>
<evidence type="ECO:0000256" key="2">
    <source>
        <dbReference type="ARBA" id="ARBA00022598"/>
    </source>
</evidence>
<dbReference type="InterPro" id="IPR001357">
    <property type="entry name" value="BRCT_dom"/>
</dbReference>
<evidence type="ECO:0000256" key="5">
    <source>
        <dbReference type="ARBA" id="ARBA00034005"/>
    </source>
</evidence>
<dbReference type="Gene3D" id="3.40.50.10190">
    <property type="entry name" value="BRCT domain"/>
    <property type="match status" value="1"/>
</dbReference>
<dbReference type="EC" id="6.5.1.2" evidence="1"/>
<comment type="catalytic activity">
    <reaction evidence="5">
        <text>NAD(+) + (deoxyribonucleotide)n-3'-hydroxyl + 5'-phospho-(deoxyribonucleotide)m = (deoxyribonucleotide)n+m + AMP + beta-nicotinamide D-nucleotide.</text>
        <dbReference type="EC" id="6.5.1.2"/>
    </reaction>
</comment>
<dbReference type="SUPFAM" id="SSF52113">
    <property type="entry name" value="BRCT domain"/>
    <property type="match status" value="1"/>
</dbReference>
<accession>A0A6C0KML3</accession>
<evidence type="ECO:0000259" key="6">
    <source>
        <dbReference type="SMART" id="SM00532"/>
    </source>
</evidence>
<dbReference type="SMART" id="SM00532">
    <property type="entry name" value="LIGANc"/>
    <property type="match status" value="1"/>
</dbReference>